<evidence type="ECO:0000256" key="7">
    <source>
        <dbReference type="ARBA" id="ARBA00023136"/>
    </source>
</evidence>
<protein>
    <submittedName>
        <fullName evidence="9">Intracellular growth attenuator protein igaA</fullName>
    </submittedName>
</protein>
<dbReference type="EMBL" id="UGUA01000002">
    <property type="protein sequence ID" value="SUC33953.1"/>
    <property type="molecule type" value="Genomic_DNA"/>
</dbReference>
<feature type="transmembrane region" description="Helical" evidence="8">
    <location>
        <begin position="335"/>
        <end position="352"/>
    </location>
</feature>
<evidence type="ECO:0000313" key="9">
    <source>
        <dbReference type="EMBL" id="SUC33953.1"/>
    </source>
</evidence>
<evidence type="ECO:0000256" key="2">
    <source>
        <dbReference type="ARBA" id="ARBA00009494"/>
    </source>
</evidence>
<keyword evidence="3" id="KW-1003">Cell membrane</keyword>
<name>A0A379G007_9GAMM</name>
<feature type="transmembrane region" description="Helical" evidence="8">
    <location>
        <begin position="6"/>
        <end position="24"/>
    </location>
</feature>
<gene>
    <name evidence="9" type="primary">igaA</name>
    <name evidence="9" type="ORF">NCTC12026_00280</name>
</gene>
<evidence type="ECO:0000313" key="10">
    <source>
        <dbReference type="Proteomes" id="UP000255129"/>
    </source>
</evidence>
<comment type="subcellular location">
    <subcellularLocation>
        <location evidence="1">Cell inner membrane</location>
        <topology evidence="1">Multi-pass membrane protein</topology>
    </subcellularLocation>
</comment>
<keyword evidence="5 8" id="KW-0812">Transmembrane</keyword>
<feature type="transmembrane region" description="Helical" evidence="8">
    <location>
        <begin position="196"/>
        <end position="217"/>
    </location>
</feature>
<dbReference type="RefSeq" id="WP_115163803.1">
    <property type="nucleotide sequence ID" value="NZ_UGUA01000002.1"/>
</dbReference>
<organism evidence="9 10">
    <name type="scientific">Providencia rustigianii</name>
    <dbReference type="NCBI Taxonomy" id="158850"/>
    <lineage>
        <taxon>Bacteria</taxon>
        <taxon>Pseudomonadati</taxon>
        <taxon>Pseudomonadota</taxon>
        <taxon>Gammaproteobacteria</taxon>
        <taxon>Enterobacterales</taxon>
        <taxon>Morganellaceae</taxon>
        <taxon>Providencia</taxon>
    </lineage>
</organism>
<keyword evidence="6 8" id="KW-1133">Transmembrane helix</keyword>
<dbReference type="Proteomes" id="UP000255129">
    <property type="component" value="Unassembled WGS sequence"/>
</dbReference>
<sequence>MLNTIIILALIVASLIIMVLFLFFRRGRRSSVYQIPSLAAPSFKKMIESDYQILSQYLNHNASKNIHVPSQPAWQIKRNSIVATICNAVTRFNLRQEQGNSWRYFIDTVEVQLPEQLEPFLQRQNVMEIIDTDHLPLIVALNSHSLKEFSHEWSASSSVESVLPEAAIQEGEQNTIQLLKVRKESKEEHRLHNSSGWLGAIVVSLSFFLGYLTMISIPVLQGWGLTFAIIVFCIGVFLLFRLRILPKPYQDVQCIYGQPKRWELYGELDKKYSSTVSIGGVDLHYPSYWTPYLKYELNQATNIDLYSSGEVVKYGRCLSIHEEERYYPYKRFKKNILMFSSALLFLVLTMTYQPISLPIKLGIAWLEGTQKVVVTDPMELSIKKIKVGDTLLAKGVGMCYRPPNLNDENQALFVPFDCSGMYWNNINLVTEPQSETVNHAIDLLNSVKNQLHPDKDAPGINPRLQREIMKSGMNIIFDFSEIILKTNVLCGGSESCVKLKNALSNLGGSADDWSTLVKKASSGKLSGAHVLLRAGSAEALEKLVEDTTYDFIRKEIEKEIRKLNSPPPGGVLLISDENHPLVDLIPINSFNEMTQLQRWYELQRLASILNNTPFDVQGVVTNLSVDANGTLYISLHEALNEDALPLFVCRAMFILFLAICVVINGSLIIIRVLNNKRRLRKITEYYDKCYEVDNPSAPR</sequence>
<keyword evidence="7 8" id="KW-0472">Membrane</keyword>
<dbReference type="AlphaFoldDB" id="A0A379G007"/>
<dbReference type="InterPro" id="IPR010771">
    <property type="entry name" value="IgaA"/>
</dbReference>
<feature type="transmembrane region" description="Helical" evidence="8">
    <location>
        <begin position="651"/>
        <end position="673"/>
    </location>
</feature>
<evidence type="ECO:0000256" key="1">
    <source>
        <dbReference type="ARBA" id="ARBA00004429"/>
    </source>
</evidence>
<dbReference type="Pfam" id="PF07095">
    <property type="entry name" value="IgaA"/>
    <property type="match status" value="1"/>
</dbReference>
<reference evidence="9 10" key="1">
    <citation type="submission" date="2018-06" db="EMBL/GenBank/DDBJ databases">
        <authorList>
            <consortium name="Pathogen Informatics"/>
            <person name="Doyle S."/>
        </authorList>
    </citation>
    <scope>NUCLEOTIDE SEQUENCE [LARGE SCALE GENOMIC DNA]</scope>
    <source>
        <strain evidence="9 10">NCTC12026</strain>
    </source>
</reference>
<evidence type="ECO:0000256" key="5">
    <source>
        <dbReference type="ARBA" id="ARBA00022692"/>
    </source>
</evidence>
<feature type="transmembrane region" description="Helical" evidence="8">
    <location>
        <begin position="223"/>
        <end position="240"/>
    </location>
</feature>
<proteinExistence type="inferred from homology"/>
<accession>A0A379G007</accession>
<comment type="similarity">
    <text evidence="2">Belongs to the IgaA family.</text>
</comment>
<evidence type="ECO:0000256" key="6">
    <source>
        <dbReference type="ARBA" id="ARBA00022989"/>
    </source>
</evidence>
<dbReference type="GO" id="GO:0005886">
    <property type="term" value="C:plasma membrane"/>
    <property type="evidence" value="ECO:0007669"/>
    <property type="project" value="UniProtKB-SubCell"/>
</dbReference>
<keyword evidence="4" id="KW-0997">Cell inner membrane</keyword>
<evidence type="ECO:0000256" key="8">
    <source>
        <dbReference type="SAM" id="Phobius"/>
    </source>
</evidence>
<dbReference type="OrthoDB" id="8827178at2"/>
<evidence type="ECO:0000256" key="4">
    <source>
        <dbReference type="ARBA" id="ARBA00022519"/>
    </source>
</evidence>
<evidence type="ECO:0000256" key="3">
    <source>
        <dbReference type="ARBA" id="ARBA00022475"/>
    </source>
</evidence>